<dbReference type="OrthoDB" id="6772952at2759"/>
<name>A0A7R8CHX2_LEPSM</name>
<dbReference type="SUPFAM" id="SSF56672">
    <property type="entry name" value="DNA/RNA polymerases"/>
    <property type="match status" value="1"/>
</dbReference>
<dbReference type="InterPro" id="IPR050951">
    <property type="entry name" value="Retrovirus_Pol_polyprotein"/>
</dbReference>
<dbReference type="InterPro" id="IPR043502">
    <property type="entry name" value="DNA/RNA_pol_sf"/>
</dbReference>
<dbReference type="AlphaFoldDB" id="A0A7R8CHX2"/>
<dbReference type="Proteomes" id="UP000675881">
    <property type="component" value="Chromosome 13"/>
</dbReference>
<keyword evidence="2" id="KW-1185">Reference proteome</keyword>
<dbReference type="PANTHER" id="PTHR37984">
    <property type="entry name" value="PROTEIN CBG26694"/>
    <property type="match status" value="1"/>
</dbReference>
<evidence type="ECO:0000313" key="1">
    <source>
        <dbReference type="EMBL" id="CAF2827246.1"/>
    </source>
</evidence>
<reference evidence="1" key="1">
    <citation type="submission" date="2021-02" db="EMBL/GenBank/DDBJ databases">
        <authorList>
            <person name="Bekaert M."/>
        </authorList>
    </citation>
    <scope>NUCLEOTIDE SEQUENCE</scope>
    <source>
        <strain evidence="1">IoA-00</strain>
    </source>
</reference>
<dbReference type="Gene3D" id="3.30.70.270">
    <property type="match status" value="1"/>
</dbReference>
<sequence>MLGTAQGRKRIIGVDELTYLGFRISKGGCSLDPEMTRPVLDFLSPTSCNEVYPFLGMVQYYGFFIPNLSMVASPLYEFTKKKY</sequence>
<organism evidence="1 2">
    <name type="scientific">Lepeophtheirus salmonis</name>
    <name type="common">Salmon louse</name>
    <name type="synonym">Caligus salmonis</name>
    <dbReference type="NCBI Taxonomy" id="72036"/>
    <lineage>
        <taxon>Eukaryota</taxon>
        <taxon>Metazoa</taxon>
        <taxon>Ecdysozoa</taxon>
        <taxon>Arthropoda</taxon>
        <taxon>Crustacea</taxon>
        <taxon>Multicrustacea</taxon>
        <taxon>Hexanauplia</taxon>
        <taxon>Copepoda</taxon>
        <taxon>Siphonostomatoida</taxon>
        <taxon>Caligidae</taxon>
        <taxon>Lepeophtheirus</taxon>
    </lineage>
</organism>
<dbReference type="PANTHER" id="PTHR37984:SF5">
    <property type="entry name" value="PROTEIN NYNRIN-LIKE"/>
    <property type="match status" value="1"/>
</dbReference>
<proteinExistence type="predicted"/>
<gene>
    <name evidence="1" type="ORF">LSAA_3886</name>
</gene>
<protein>
    <submittedName>
        <fullName evidence="1">(salmon louse) hypothetical protein</fullName>
    </submittedName>
</protein>
<dbReference type="EMBL" id="HG994592">
    <property type="protein sequence ID" value="CAF2827246.1"/>
    <property type="molecule type" value="Genomic_DNA"/>
</dbReference>
<accession>A0A7R8CHX2</accession>
<dbReference type="InterPro" id="IPR043128">
    <property type="entry name" value="Rev_trsase/Diguanyl_cyclase"/>
</dbReference>
<dbReference type="GO" id="GO:0071897">
    <property type="term" value="P:DNA biosynthetic process"/>
    <property type="evidence" value="ECO:0007669"/>
    <property type="project" value="UniProtKB-ARBA"/>
</dbReference>
<evidence type="ECO:0000313" key="2">
    <source>
        <dbReference type="Proteomes" id="UP000675881"/>
    </source>
</evidence>